<evidence type="ECO:0000256" key="7">
    <source>
        <dbReference type="ARBA" id="ARBA00023134"/>
    </source>
</evidence>
<keyword evidence="9" id="KW-0131">Cell cycle</keyword>
<feature type="compositionally biased region" description="Basic and acidic residues" evidence="10">
    <location>
        <begin position="130"/>
        <end position="143"/>
    </location>
</feature>
<evidence type="ECO:0000313" key="12">
    <source>
        <dbReference type="EMBL" id="KAL3802250.1"/>
    </source>
</evidence>
<dbReference type="Pfam" id="PF01926">
    <property type="entry name" value="MMR_HSR1"/>
    <property type="match status" value="1"/>
</dbReference>
<keyword evidence="6" id="KW-0460">Magnesium</keyword>
<evidence type="ECO:0000256" key="9">
    <source>
        <dbReference type="ARBA" id="ARBA00023306"/>
    </source>
</evidence>
<evidence type="ECO:0000256" key="8">
    <source>
        <dbReference type="ARBA" id="ARBA00023210"/>
    </source>
</evidence>
<dbReference type="PROSITE" id="PS51706">
    <property type="entry name" value="G_ENGB"/>
    <property type="match status" value="1"/>
</dbReference>
<organism evidence="12 13">
    <name type="scientific">Cyclotella cryptica</name>
    <dbReference type="NCBI Taxonomy" id="29204"/>
    <lineage>
        <taxon>Eukaryota</taxon>
        <taxon>Sar</taxon>
        <taxon>Stramenopiles</taxon>
        <taxon>Ochrophyta</taxon>
        <taxon>Bacillariophyta</taxon>
        <taxon>Coscinodiscophyceae</taxon>
        <taxon>Thalassiosirophycidae</taxon>
        <taxon>Stephanodiscales</taxon>
        <taxon>Stephanodiscaceae</taxon>
        <taxon>Cyclotella</taxon>
    </lineage>
</organism>
<dbReference type="SUPFAM" id="SSF52540">
    <property type="entry name" value="P-loop containing nucleoside triphosphate hydrolases"/>
    <property type="match status" value="1"/>
</dbReference>
<feature type="domain" description="EngB-type G" evidence="11">
    <location>
        <begin position="498"/>
        <end position="707"/>
    </location>
</feature>
<dbReference type="InterPro" id="IPR030393">
    <property type="entry name" value="G_ENGB_dom"/>
</dbReference>
<dbReference type="InterPro" id="IPR019987">
    <property type="entry name" value="GTP-bd_ribosome_bio_YsxC"/>
</dbReference>
<evidence type="ECO:0000313" key="13">
    <source>
        <dbReference type="Proteomes" id="UP001516023"/>
    </source>
</evidence>
<keyword evidence="3" id="KW-0132">Cell division</keyword>
<dbReference type="GO" id="GO:0046872">
    <property type="term" value="F:metal ion binding"/>
    <property type="evidence" value="ECO:0007669"/>
    <property type="project" value="UniProtKB-KW"/>
</dbReference>
<dbReference type="GO" id="GO:0005525">
    <property type="term" value="F:GTP binding"/>
    <property type="evidence" value="ECO:0007669"/>
    <property type="project" value="UniProtKB-KW"/>
</dbReference>
<dbReference type="Gene3D" id="3.40.50.300">
    <property type="entry name" value="P-loop containing nucleotide triphosphate hydrolases"/>
    <property type="match status" value="1"/>
</dbReference>
<evidence type="ECO:0000256" key="10">
    <source>
        <dbReference type="SAM" id="MobiDB-lite"/>
    </source>
</evidence>
<comment type="caution">
    <text evidence="12">The sequence shown here is derived from an EMBL/GenBank/DDBJ whole genome shotgun (WGS) entry which is preliminary data.</text>
</comment>
<feature type="compositionally biased region" description="Polar residues" evidence="10">
    <location>
        <begin position="202"/>
        <end position="214"/>
    </location>
</feature>
<accession>A0ABD3QPT3</accession>
<dbReference type="GO" id="GO:0051301">
    <property type="term" value="P:cell division"/>
    <property type="evidence" value="ECO:0007669"/>
    <property type="project" value="UniProtKB-KW"/>
</dbReference>
<dbReference type="CDD" id="cd01876">
    <property type="entry name" value="YihA_EngB"/>
    <property type="match status" value="1"/>
</dbReference>
<evidence type="ECO:0000256" key="4">
    <source>
        <dbReference type="ARBA" id="ARBA00022723"/>
    </source>
</evidence>
<dbReference type="EMBL" id="JABMIG020000021">
    <property type="protein sequence ID" value="KAL3802250.1"/>
    <property type="molecule type" value="Genomic_DNA"/>
</dbReference>
<keyword evidence="13" id="KW-1185">Reference proteome</keyword>
<evidence type="ECO:0000256" key="6">
    <source>
        <dbReference type="ARBA" id="ARBA00022842"/>
    </source>
</evidence>
<dbReference type="HAMAP" id="MF_00321">
    <property type="entry name" value="GTPase_EngB"/>
    <property type="match status" value="1"/>
</dbReference>
<name>A0ABD3QPT3_9STRA</name>
<dbReference type="InterPro" id="IPR006073">
    <property type="entry name" value="GTP-bd"/>
</dbReference>
<protein>
    <recommendedName>
        <fullName evidence="11">EngB-type G domain-containing protein</fullName>
    </recommendedName>
</protein>
<dbReference type="InterPro" id="IPR027417">
    <property type="entry name" value="P-loop_NTPase"/>
</dbReference>
<evidence type="ECO:0000256" key="2">
    <source>
        <dbReference type="ARBA" id="ARBA00009638"/>
    </source>
</evidence>
<comment type="cofactor">
    <cofactor evidence="1">
        <name>Mg(2+)</name>
        <dbReference type="ChEBI" id="CHEBI:18420"/>
    </cofactor>
</comment>
<evidence type="ECO:0000256" key="5">
    <source>
        <dbReference type="ARBA" id="ARBA00022741"/>
    </source>
</evidence>
<gene>
    <name evidence="12" type="ORF">HJC23_001794</name>
</gene>
<sequence length="707" mass="79789">MYAAMKKPLKLIWIHFKKSITAITSYHGCTSHHHQSCPARTSTTMRLFLPPALLLALHVSLTTSFSPSAAAVAFSWCSSSRGVDARCRSAMLSALEDDDATTASIPSKRSQRKAAERAKKQQQQNTTDRNTNRSDSNHPEAVLKRQRRQQQQQTNHRRKHNYEERSNFLSSQDDFVTTLDRSQPLTNTNFHPHPQPHLLQHSGTVHTLHSSQGVSKLDDNTTAEDVVRAIKRAQNLHDLHDVAEIAHFLLEQVDTSFAYGYRGSLLSRLAVASLHLNNIPIATRCITERRISHRSSMLPLESAAIVRGLTRCHCIKEAWEVLEDELSLPLSGWVDFEEGDRQEDERHLEEQATRRRLEMRDRLIHRARGIGSIASRHFYQEEPTAAMHAVDKLKDMGSIVKQAGLSASDLEMPWEKLVRGAALCESRRREGKWNDAPESSGEDPSQWPCNIVYNVLDAMVAFPSDNNDRTFEALCNALVRRTVFVTGAVNMKGCPTPDRGEVAFIGRSNVGKSSLVNMLTNRKSLAFTSKTPGKTQQFNFFAVNDKPDLERQIRFGDDVPGSKDRDSFYIVDLPGFGFAKVPQKQRQQWSDFMEEYFNSRETLKVVFHLIDARHGPTDEDAKIMQKVGDILDSKRTQYVVILTKADKNVKGADSEKNPGKVSKSVLEKLTETMKAHRVGYAPIVLTSAQTRLGRDEVWKYLRLAAEA</sequence>
<feature type="region of interest" description="Disordered" evidence="10">
    <location>
        <begin position="182"/>
        <end position="216"/>
    </location>
</feature>
<keyword evidence="5" id="KW-0547">Nucleotide-binding</keyword>
<evidence type="ECO:0000256" key="3">
    <source>
        <dbReference type="ARBA" id="ARBA00022618"/>
    </source>
</evidence>
<feature type="region of interest" description="Disordered" evidence="10">
    <location>
        <begin position="98"/>
        <end position="170"/>
    </location>
</feature>
<keyword evidence="7" id="KW-0342">GTP-binding</keyword>
<keyword evidence="8" id="KW-0717">Septation</keyword>
<keyword evidence="4" id="KW-0479">Metal-binding</keyword>
<dbReference type="Proteomes" id="UP001516023">
    <property type="component" value="Unassembled WGS sequence"/>
</dbReference>
<dbReference type="PANTHER" id="PTHR11649:SF13">
    <property type="entry name" value="ENGB-TYPE G DOMAIN-CONTAINING PROTEIN"/>
    <property type="match status" value="1"/>
</dbReference>
<proteinExistence type="inferred from homology"/>
<evidence type="ECO:0000256" key="1">
    <source>
        <dbReference type="ARBA" id="ARBA00001946"/>
    </source>
</evidence>
<evidence type="ECO:0000259" key="11">
    <source>
        <dbReference type="PROSITE" id="PS51706"/>
    </source>
</evidence>
<reference evidence="12 13" key="1">
    <citation type="journal article" date="2020" name="G3 (Bethesda)">
        <title>Improved Reference Genome for Cyclotella cryptica CCMP332, a Model for Cell Wall Morphogenesis, Salinity Adaptation, and Lipid Production in Diatoms (Bacillariophyta).</title>
        <authorList>
            <person name="Roberts W.R."/>
            <person name="Downey K.M."/>
            <person name="Ruck E.C."/>
            <person name="Traller J.C."/>
            <person name="Alverson A.J."/>
        </authorList>
    </citation>
    <scope>NUCLEOTIDE SEQUENCE [LARGE SCALE GENOMIC DNA]</scope>
    <source>
        <strain evidence="12 13">CCMP332</strain>
    </source>
</reference>
<comment type="similarity">
    <text evidence="2">Belongs to the TRAFAC class TrmE-Era-EngA-EngB-Septin-like GTPase superfamily. EngB GTPase family.</text>
</comment>
<dbReference type="NCBIfam" id="TIGR03598">
    <property type="entry name" value="GTPase_YsxC"/>
    <property type="match status" value="1"/>
</dbReference>
<dbReference type="PANTHER" id="PTHR11649">
    <property type="entry name" value="MSS1/TRME-RELATED GTP-BINDING PROTEIN"/>
    <property type="match status" value="1"/>
</dbReference>
<dbReference type="AlphaFoldDB" id="A0ABD3QPT3"/>